<dbReference type="EMBL" id="AABQDW010000013">
    <property type="protein sequence ID" value="EAI5408493.1"/>
    <property type="molecule type" value="Genomic_DNA"/>
</dbReference>
<dbReference type="EMBL" id="AACCXM010000008">
    <property type="protein sequence ID" value="EAK0469266.1"/>
    <property type="molecule type" value="Genomic_DNA"/>
</dbReference>
<accession>A0A5L4XXM8</accession>
<protein>
    <submittedName>
        <fullName evidence="4">DNA-binding protein</fullName>
    </submittedName>
</protein>
<gene>
    <name evidence="3" type="ORF">AAH17_07050</name>
    <name evidence="4" type="ORF">AAH24_07815</name>
    <name evidence="1" type="ORF">BVH53_07240</name>
    <name evidence="2" type="ORF">CX802_06380</name>
</gene>
<name>A0A5L4XXM8_CAMFE</name>
<evidence type="ECO:0000313" key="4">
    <source>
        <dbReference type="EMBL" id="EAK0469266.1"/>
    </source>
</evidence>
<dbReference type="EMBL" id="AACCXK010000012">
    <property type="protein sequence ID" value="EAK0453415.1"/>
    <property type="molecule type" value="Genomic_DNA"/>
</dbReference>
<evidence type="ECO:0000313" key="5">
    <source>
        <dbReference type="Proteomes" id="UP000535509"/>
    </source>
</evidence>
<dbReference type="AlphaFoldDB" id="A0A5L4XXM8"/>
<dbReference type="GO" id="GO:0003677">
    <property type="term" value="F:DNA binding"/>
    <property type="evidence" value="ECO:0007669"/>
    <property type="project" value="UniProtKB-KW"/>
</dbReference>
<dbReference type="RefSeq" id="WP_011732303.1">
    <property type="nucleotide sequence ID" value="NZ_AABUZP020000066.1"/>
</dbReference>
<dbReference type="OMA" id="EKIEMIY"/>
<sequence length="204" mass="23921">MKVSIKEAAEILGITKEAVYNRIRRNSLKSEEINGVKYVILDDKTVKKPSNKTIKTKNQDEFTNFLLSQIENLKEINKRLSADKDRIFKEKEQLLLAKNEEIKEIYKNSDERLKRFLQMLENSLNLPSQTQKPLAIDVEYEEIKDKNWITLSDFLLNLKIKPKKLKKLQNYLLKCVKKGKLSKLENGVIYIKAGLSYEKVKEKM</sequence>
<evidence type="ECO:0000313" key="1">
    <source>
        <dbReference type="EMBL" id="EAI5408493.1"/>
    </source>
</evidence>
<proteinExistence type="predicted"/>
<evidence type="ECO:0000313" key="3">
    <source>
        <dbReference type="EMBL" id="EAK0453415.1"/>
    </source>
</evidence>
<dbReference type="Proteomes" id="UP000535509">
    <property type="component" value="Unassembled WGS sequence"/>
</dbReference>
<dbReference type="EMBL" id="AABTCC010000018">
    <property type="protein sequence ID" value="EAI8859453.1"/>
    <property type="molecule type" value="Genomic_DNA"/>
</dbReference>
<keyword evidence="4" id="KW-0238">DNA-binding</keyword>
<dbReference type="GeneID" id="61065472"/>
<reference evidence="4 6" key="1">
    <citation type="submission" date="2018-05" db="EMBL/GenBank/DDBJ databases">
        <authorList>
            <consortium name="PulseNet: The National Subtyping Network for Foodborne Disease Surveillance"/>
            <person name="Tarr C.L."/>
            <person name="Trees E."/>
            <person name="Katz L.S."/>
            <person name="Carleton-Romer H.A."/>
            <person name="Stroika S."/>
            <person name="Kucerova Z."/>
            <person name="Roache K.F."/>
            <person name="Sabol A.L."/>
            <person name="Besser J."/>
            <person name="Gerner-Smidt P."/>
        </authorList>
    </citation>
    <scope>NUCLEOTIDE SEQUENCE</scope>
    <source>
        <strain evidence="3">2014D-0197</strain>
        <strain evidence="1 6">2016D-0221</strain>
        <strain evidence="4">D4313</strain>
        <strain evidence="2 5">PNUSAC001503</strain>
    </source>
</reference>
<dbReference type="Proteomes" id="UP000557842">
    <property type="component" value="Unassembled WGS sequence"/>
</dbReference>
<keyword evidence="5" id="KW-1185">Reference proteome</keyword>
<evidence type="ECO:0000313" key="6">
    <source>
        <dbReference type="Proteomes" id="UP000557842"/>
    </source>
</evidence>
<organism evidence="4">
    <name type="scientific">Campylobacter fetus</name>
    <dbReference type="NCBI Taxonomy" id="196"/>
    <lineage>
        <taxon>Bacteria</taxon>
        <taxon>Pseudomonadati</taxon>
        <taxon>Campylobacterota</taxon>
        <taxon>Epsilonproteobacteria</taxon>
        <taxon>Campylobacterales</taxon>
        <taxon>Campylobacteraceae</taxon>
        <taxon>Campylobacter</taxon>
    </lineage>
</organism>
<comment type="caution">
    <text evidence="4">The sequence shown here is derived from an EMBL/GenBank/DDBJ whole genome shotgun (WGS) entry which is preliminary data.</text>
</comment>
<evidence type="ECO:0000313" key="2">
    <source>
        <dbReference type="EMBL" id="EAI8859453.1"/>
    </source>
</evidence>